<accession>A0A375BT60</accession>
<evidence type="ECO:0000313" key="1">
    <source>
        <dbReference type="EMBL" id="SOY52455.1"/>
    </source>
</evidence>
<comment type="caution">
    <text evidence="1">The sequence shown here is derived from an EMBL/GenBank/DDBJ whole genome shotgun (WGS) entry which is preliminary data.</text>
</comment>
<organism evidence="1">
    <name type="scientific">Cupriavidus taiwanensis</name>
    <dbReference type="NCBI Taxonomy" id="164546"/>
    <lineage>
        <taxon>Bacteria</taxon>
        <taxon>Pseudomonadati</taxon>
        <taxon>Pseudomonadota</taxon>
        <taxon>Betaproteobacteria</taxon>
        <taxon>Burkholderiales</taxon>
        <taxon>Burkholderiaceae</taxon>
        <taxon>Cupriavidus</taxon>
    </lineage>
</organism>
<sequence length="92" mass="9614">MCFLCWPILTKSSIGGNVPNSPKLVFEKALINPLPKPHGRRVPFHACLCRALPPVVAANVALHAGFGGLTSCNSAIAAPPPLCARTGGCRKI</sequence>
<dbReference type="EMBL" id="OFSP01000018">
    <property type="protein sequence ID" value="SOY52455.1"/>
    <property type="molecule type" value="Genomic_DNA"/>
</dbReference>
<name>A0A375BT60_9BURK</name>
<reference evidence="1" key="1">
    <citation type="submission" date="2018-01" db="EMBL/GenBank/DDBJ databases">
        <authorList>
            <person name="Clerissi C."/>
        </authorList>
    </citation>
    <scope>NUCLEOTIDE SEQUENCE</scope>
    <source>
        <strain evidence="1">Cupriavidus taiwanensis STM 3521</strain>
    </source>
</reference>
<proteinExistence type="predicted"/>
<gene>
    <name evidence="1" type="ORF">CBM2589_B250012</name>
</gene>
<dbReference type="AlphaFoldDB" id="A0A375BT60"/>
<protein>
    <submittedName>
        <fullName evidence="1">Uncharacterized protein</fullName>
    </submittedName>
</protein>
<dbReference type="Proteomes" id="UP000256297">
    <property type="component" value="Chromosome CBM2589_b"/>
</dbReference>